<dbReference type="GO" id="GO:0003677">
    <property type="term" value="F:DNA binding"/>
    <property type="evidence" value="ECO:0007669"/>
    <property type="project" value="UniProtKB-UniRule"/>
</dbReference>
<sequence>MTRPDRAALSGYRVAVTSSRRADELCTLLRRHGATVCAAPAIDMVDLTDDDELHRCTEELIARPPDILVVTTAIGFRGWIAAAEGWGLADELIEALHTARIVARGPKAVGALRAADLPEEWSPESESSAAMLGYLRAAGVCGHHIAVQLHGTSGGWDPAPELLDRLRCAGAEVTPIQVYRWRAARPGGEFDQLTTEIAQRQFDAVSFTSAAAVMATLTRAVELGISDELLGALRSEVHAMCVGPLTARPLTQLGVPTSSPRRMRLGALARHIVDQLPRLRSRAVYAAGHRIEVRSSCVMVDGVAKAVSPAGMATLRALARHPGRVVSRDDLLDALPGNGRSTHAVETAVLRLRNTLGDKNIIATVVKRGYRLAVDQPNG</sequence>
<keyword evidence="1 2" id="KW-0238">DNA-binding</keyword>
<evidence type="ECO:0000256" key="1">
    <source>
        <dbReference type="ARBA" id="ARBA00023125"/>
    </source>
</evidence>
<evidence type="ECO:0000313" key="5">
    <source>
        <dbReference type="Proteomes" id="UP000466997"/>
    </source>
</evidence>
<dbReference type="InterPro" id="IPR039793">
    <property type="entry name" value="UROS/Hem4"/>
</dbReference>
<evidence type="ECO:0000313" key="4">
    <source>
        <dbReference type="EMBL" id="BBX12500.1"/>
    </source>
</evidence>
<dbReference type="GO" id="GO:0004852">
    <property type="term" value="F:uroporphyrinogen-III synthase activity"/>
    <property type="evidence" value="ECO:0007669"/>
    <property type="project" value="InterPro"/>
</dbReference>
<dbReference type="RefSeq" id="WP_193466115.1">
    <property type="nucleotide sequence ID" value="NZ_AP022562.1"/>
</dbReference>
<dbReference type="InterPro" id="IPR001867">
    <property type="entry name" value="OmpR/PhoB-type_DNA-bd"/>
</dbReference>
<protein>
    <submittedName>
        <fullName evidence="4">Uroporphyrinogen-III synthase</fullName>
    </submittedName>
</protein>
<dbReference type="Gene3D" id="1.10.10.10">
    <property type="entry name" value="Winged helix-like DNA-binding domain superfamily/Winged helix DNA-binding domain"/>
    <property type="match status" value="1"/>
</dbReference>
<accession>A0A7I7JL48</accession>
<dbReference type="GO" id="GO:0000160">
    <property type="term" value="P:phosphorelay signal transduction system"/>
    <property type="evidence" value="ECO:0007669"/>
    <property type="project" value="InterPro"/>
</dbReference>
<dbReference type="AlphaFoldDB" id="A0A7I7JL48"/>
<dbReference type="SUPFAM" id="SSF69618">
    <property type="entry name" value="HemD-like"/>
    <property type="match status" value="1"/>
</dbReference>
<dbReference type="GO" id="GO:0006355">
    <property type="term" value="P:regulation of DNA-templated transcription"/>
    <property type="evidence" value="ECO:0007669"/>
    <property type="project" value="InterPro"/>
</dbReference>
<dbReference type="CDD" id="cd00383">
    <property type="entry name" value="trans_reg_C"/>
    <property type="match status" value="1"/>
</dbReference>
<dbReference type="GO" id="GO:0006780">
    <property type="term" value="P:uroporphyrinogen III biosynthetic process"/>
    <property type="evidence" value="ECO:0007669"/>
    <property type="project" value="InterPro"/>
</dbReference>
<organism evidence="4 5">
    <name type="scientific">Mycobacterium novum</name>
    <dbReference type="NCBI Taxonomy" id="2492438"/>
    <lineage>
        <taxon>Bacteria</taxon>
        <taxon>Bacillati</taxon>
        <taxon>Actinomycetota</taxon>
        <taxon>Actinomycetes</taxon>
        <taxon>Mycobacteriales</taxon>
        <taxon>Mycobacteriaceae</taxon>
        <taxon>Mycobacterium</taxon>
    </lineage>
</organism>
<dbReference type="SMART" id="SM00862">
    <property type="entry name" value="Trans_reg_C"/>
    <property type="match status" value="1"/>
</dbReference>
<feature type="domain" description="OmpR/PhoB-type" evidence="3">
    <location>
        <begin position="281"/>
        <end position="374"/>
    </location>
</feature>
<dbReference type="NCBIfam" id="NF005568">
    <property type="entry name" value="PRK07239.1"/>
    <property type="match status" value="1"/>
</dbReference>
<dbReference type="InterPro" id="IPR036108">
    <property type="entry name" value="4pyrrol_syn_uPrphyn_synt_sf"/>
</dbReference>
<dbReference type="SUPFAM" id="SSF46894">
    <property type="entry name" value="C-terminal effector domain of the bipartite response regulators"/>
    <property type="match status" value="1"/>
</dbReference>
<dbReference type="KEGG" id="mnm:MNVM_15810"/>
<dbReference type="Pfam" id="PF02602">
    <property type="entry name" value="HEM4"/>
    <property type="match status" value="1"/>
</dbReference>
<dbReference type="InterPro" id="IPR016032">
    <property type="entry name" value="Sig_transdc_resp-reg_C-effctor"/>
</dbReference>
<dbReference type="Proteomes" id="UP000466997">
    <property type="component" value="Chromosome"/>
</dbReference>
<dbReference type="InterPro" id="IPR036388">
    <property type="entry name" value="WH-like_DNA-bd_sf"/>
</dbReference>
<evidence type="ECO:0000259" key="3">
    <source>
        <dbReference type="PROSITE" id="PS51755"/>
    </source>
</evidence>
<evidence type="ECO:0000256" key="2">
    <source>
        <dbReference type="PROSITE-ProRule" id="PRU01091"/>
    </source>
</evidence>
<dbReference type="PANTHER" id="PTHR40082">
    <property type="entry name" value="BLR5956 PROTEIN"/>
    <property type="match status" value="1"/>
</dbReference>
<proteinExistence type="predicted"/>
<dbReference type="Pfam" id="PF00486">
    <property type="entry name" value="Trans_reg_C"/>
    <property type="match status" value="1"/>
</dbReference>
<feature type="DNA-binding region" description="OmpR/PhoB-type" evidence="2">
    <location>
        <begin position="281"/>
        <end position="374"/>
    </location>
</feature>
<dbReference type="InterPro" id="IPR003754">
    <property type="entry name" value="4pyrrol_synth_uPrphyn_synth"/>
</dbReference>
<dbReference type="PANTHER" id="PTHR40082:SF1">
    <property type="entry name" value="BLR5956 PROTEIN"/>
    <property type="match status" value="1"/>
</dbReference>
<dbReference type="Gene3D" id="3.40.50.10090">
    <property type="match status" value="2"/>
</dbReference>
<dbReference type="EMBL" id="AP022562">
    <property type="protein sequence ID" value="BBX12500.1"/>
    <property type="molecule type" value="Genomic_DNA"/>
</dbReference>
<dbReference type="PROSITE" id="PS51755">
    <property type="entry name" value="OMPR_PHOB"/>
    <property type="match status" value="1"/>
</dbReference>
<keyword evidence="5" id="KW-1185">Reference proteome</keyword>
<dbReference type="CDD" id="cd06578">
    <property type="entry name" value="HemD"/>
    <property type="match status" value="1"/>
</dbReference>
<reference evidence="4 5" key="1">
    <citation type="journal article" date="2019" name="Emerg. Microbes Infect.">
        <title>Comprehensive subspecies identification of 175 nontuberculous mycobacteria species based on 7547 genomic profiles.</title>
        <authorList>
            <person name="Matsumoto Y."/>
            <person name="Kinjo T."/>
            <person name="Motooka D."/>
            <person name="Nabeya D."/>
            <person name="Jung N."/>
            <person name="Uechi K."/>
            <person name="Horii T."/>
            <person name="Iida T."/>
            <person name="Fujita J."/>
            <person name="Nakamura S."/>
        </authorList>
    </citation>
    <scope>NUCLEOTIDE SEQUENCE [LARGE SCALE GENOMIC DNA]</scope>
    <source>
        <strain evidence="4 5">JCM 6391</strain>
    </source>
</reference>
<gene>
    <name evidence="4" type="ORF">MNVM_15810</name>
</gene>
<name>A0A7I7JL48_9MYCO</name>